<keyword evidence="2" id="KW-0479">Metal-binding</keyword>
<dbReference type="EMBL" id="JACNYL010000003">
    <property type="protein sequence ID" value="MBD1422426.1"/>
    <property type="molecule type" value="Genomic_DNA"/>
</dbReference>
<keyword evidence="5" id="KW-1185">Reference proteome</keyword>
<dbReference type="PANTHER" id="PTHR34535:SF3">
    <property type="entry name" value="HYDROGENASE MATURATION FACTOR HYPA"/>
    <property type="match status" value="1"/>
</dbReference>
<dbReference type="Pfam" id="PF01155">
    <property type="entry name" value="HypA"/>
    <property type="match status" value="1"/>
</dbReference>
<proteinExistence type="predicted"/>
<organism evidence="4 5">
    <name type="scientific">Sphingobacterium chuzhouense</name>
    <dbReference type="NCBI Taxonomy" id="1742264"/>
    <lineage>
        <taxon>Bacteria</taxon>
        <taxon>Pseudomonadati</taxon>
        <taxon>Bacteroidota</taxon>
        <taxon>Sphingobacteriia</taxon>
        <taxon>Sphingobacteriales</taxon>
        <taxon>Sphingobacteriaceae</taxon>
        <taxon>Sphingobacterium</taxon>
    </lineage>
</organism>
<keyword evidence="1" id="KW-0533">Nickel</keyword>
<evidence type="ECO:0000256" key="2">
    <source>
        <dbReference type="ARBA" id="ARBA00022723"/>
    </source>
</evidence>
<keyword evidence="3" id="KW-0862">Zinc</keyword>
<evidence type="ECO:0000313" key="4">
    <source>
        <dbReference type="EMBL" id="MBD1422426.1"/>
    </source>
</evidence>
<accession>A0ABR7XTC1</accession>
<sequence>MHELGIVKDIFRTLEEAYPDKYETIIKINLEAGLLSSLQPILIQNAFEAYVLDDTRFKNTELEVSILPIIAYCKRCNKQFEVQYHRFVCDCGQTSDSIIQGEELRISQVTFKEDKK</sequence>
<dbReference type="PANTHER" id="PTHR34535">
    <property type="entry name" value="HYDROGENASE MATURATION FACTOR HYPA"/>
    <property type="match status" value="1"/>
</dbReference>
<evidence type="ECO:0000313" key="5">
    <source>
        <dbReference type="Proteomes" id="UP000651112"/>
    </source>
</evidence>
<dbReference type="InterPro" id="IPR000688">
    <property type="entry name" value="HypA/HybF"/>
</dbReference>
<comment type="caution">
    <text evidence="4">The sequence shown here is derived from an EMBL/GenBank/DDBJ whole genome shotgun (WGS) entry which is preliminary data.</text>
</comment>
<dbReference type="PIRSF" id="PIRSF004761">
    <property type="entry name" value="Hydrgn_mat_HypA"/>
    <property type="match status" value="1"/>
</dbReference>
<dbReference type="Gene3D" id="3.30.2320.80">
    <property type="match status" value="1"/>
</dbReference>
<name>A0ABR7XTC1_9SPHI</name>
<evidence type="ECO:0000256" key="3">
    <source>
        <dbReference type="ARBA" id="ARBA00022833"/>
    </source>
</evidence>
<reference evidence="4 5" key="1">
    <citation type="submission" date="2020-08" db="EMBL/GenBank/DDBJ databases">
        <title>Sphingobacterium sp. DN00404 isolated from aquaculture water.</title>
        <authorList>
            <person name="Zhang M."/>
        </authorList>
    </citation>
    <scope>NUCLEOTIDE SEQUENCE [LARGE SCALE GENOMIC DNA]</scope>
    <source>
        <strain evidence="4 5">KCTC 42746</strain>
    </source>
</reference>
<dbReference type="RefSeq" id="WP_190314155.1">
    <property type="nucleotide sequence ID" value="NZ_JACNYL010000003.1"/>
</dbReference>
<evidence type="ECO:0000256" key="1">
    <source>
        <dbReference type="ARBA" id="ARBA00022596"/>
    </source>
</evidence>
<dbReference type="Proteomes" id="UP000651112">
    <property type="component" value="Unassembled WGS sequence"/>
</dbReference>
<gene>
    <name evidence="4" type="ORF">H8B21_12690</name>
</gene>
<protein>
    <submittedName>
        <fullName evidence="4">Hydrogenase maturation nickel metallochaperone HypA</fullName>
    </submittedName>
</protein>